<dbReference type="OrthoDB" id="9804243at2"/>
<dbReference type="AlphaFoldDB" id="A0A0R1RXZ5"/>
<keyword evidence="4 9" id="KW-0694">RNA-binding</keyword>
<dbReference type="SUPFAM" id="SSF55174">
    <property type="entry name" value="Alpha-L RNA-binding motif"/>
    <property type="match status" value="1"/>
</dbReference>
<gene>
    <name evidence="8" type="primary">tyrS</name>
    <name evidence="11" type="ORF">FC70_GL000084</name>
</gene>
<dbReference type="SMART" id="SM00363">
    <property type="entry name" value="S4"/>
    <property type="match status" value="1"/>
</dbReference>
<comment type="subunit">
    <text evidence="8">Homodimer.</text>
</comment>
<comment type="subcellular location">
    <subcellularLocation>
        <location evidence="8">Cytoplasm</location>
    </subcellularLocation>
</comment>
<dbReference type="Pfam" id="PF22421">
    <property type="entry name" value="SYY_C-terminal"/>
    <property type="match status" value="1"/>
</dbReference>
<keyword evidence="3 8" id="KW-0067">ATP-binding</keyword>
<dbReference type="EC" id="6.1.1.1" evidence="8"/>
<dbReference type="PROSITE" id="PS50889">
    <property type="entry name" value="S4"/>
    <property type="match status" value="1"/>
</dbReference>
<dbReference type="GO" id="GO:0004831">
    <property type="term" value="F:tyrosine-tRNA ligase activity"/>
    <property type="evidence" value="ECO:0007669"/>
    <property type="project" value="UniProtKB-UniRule"/>
</dbReference>
<keyword evidence="5 8" id="KW-0648">Protein biosynthesis</keyword>
<dbReference type="PRINTS" id="PR01040">
    <property type="entry name" value="TRNASYNTHTYR"/>
</dbReference>
<protein>
    <recommendedName>
        <fullName evidence="8">Tyrosine--tRNA ligase</fullName>
        <ecNumber evidence="8">6.1.1.1</ecNumber>
    </recommendedName>
    <alternativeName>
        <fullName evidence="8">Tyrosyl-tRNA synthetase</fullName>
        <shortName evidence="8">TyrRS</shortName>
    </alternativeName>
</protein>
<dbReference type="SUPFAM" id="SSF52374">
    <property type="entry name" value="Nucleotidylyl transferase"/>
    <property type="match status" value="1"/>
</dbReference>
<dbReference type="RefSeq" id="WP_057889050.1">
    <property type="nucleotide sequence ID" value="NZ_AZFE01000002.1"/>
</dbReference>
<evidence type="ECO:0000256" key="2">
    <source>
        <dbReference type="ARBA" id="ARBA00022741"/>
    </source>
</evidence>
<dbReference type="InterPro" id="IPR002305">
    <property type="entry name" value="aa-tRNA-synth_Ic"/>
</dbReference>
<dbReference type="InterPro" id="IPR001412">
    <property type="entry name" value="aa-tRNA-synth_I_CS"/>
</dbReference>
<dbReference type="InterPro" id="IPR002307">
    <property type="entry name" value="Tyr-tRNA-ligase"/>
</dbReference>
<comment type="caution">
    <text evidence="11">The sequence shown here is derived from an EMBL/GenBank/DDBJ whole genome shotgun (WGS) entry which is preliminary data.</text>
</comment>
<dbReference type="InterPro" id="IPR024088">
    <property type="entry name" value="Tyr-tRNA-ligase_bac-type"/>
</dbReference>
<evidence type="ECO:0000256" key="1">
    <source>
        <dbReference type="ARBA" id="ARBA00022598"/>
    </source>
</evidence>
<dbReference type="PANTHER" id="PTHR11766:SF0">
    <property type="entry name" value="TYROSINE--TRNA LIGASE, MITOCHONDRIAL"/>
    <property type="match status" value="1"/>
</dbReference>
<dbReference type="Gene3D" id="3.10.290.10">
    <property type="entry name" value="RNA-binding S4 domain"/>
    <property type="match status" value="1"/>
</dbReference>
<evidence type="ECO:0000256" key="6">
    <source>
        <dbReference type="ARBA" id="ARBA00023146"/>
    </source>
</evidence>
<dbReference type="InterPro" id="IPR036986">
    <property type="entry name" value="S4_RNA-bd_sf"/>
</dbReference>
<organism evidence="11 12">
    <name type="scientific">Paucilactobacillus oligofermentans DSM 15707 = LMG 22743</name>
    <dbReference type="NCBI Taxonomy" id="1423778"/>
    <lineage>
        <taxon>Bacteria</taxon>
        <taxon>Bacillati</taxon>
        <taxon>Bacillota</taxon>
        <taxon>Bacilli</taxon>
        <taxon>Lactobacillales</taxon>
        <taxon>Lactobacillaceae</taxon>
        <taxon>Paucilactobacillus</taxon>
    </lineage>
</organism>
<feature type="domain" description="RNA-binding S4" evidence="10">
    <location>
        <begin position="349"/>
        <end position="412"/>
    </location>
</feature>
<dbReference type="GO" id="GO:0005524">
    <property type="term" value="F:ATP binding"/>
    <property type="evidence" value="ECO:0007669"/>
    <property type="project" value="UniProtKB-UniRule"/>
</dbReference>
<feature type="binding site" evidence="8">
    <location>
        <position position="165"/>
    </location>
    <ligand>
        <name>L-tyrosine</name>
        <dbReference type="ChEBI" id="CHEBI:58315"/>
    </ligand>
</feature>
<dbReference type="Gene3D" id="3.40.50.620">
    <property type="entry name" value="HUPs"/>
    <property type="match status" value="1"/>
</dbReference>
<dbReference type="InterPro" id="IPR024107">
    <property type="entry name" value="Tyr-tRNA-ligase_bac_1"/>
</dbReference>
<dbReference type="InterPro" id="IPR002942">
    <property type="entry name" value="S4_RNA-bd"/>
</dbReference>
<reference evidence="11 12" key="1">
    <citation type="journal article" date="2015" name="Genome Announc.">
        <title>Expanding the biotechnology potential of lactobacilli through comparative genomics of 213 strains and associated genera.</title>
        <authorList>
            <person name="Sun Z."/>
            <person name="Harris H.M."/>
            <person name="McCann A."/>
            <person name="Guo C."/>
            <person name="Argimon S."/>
            <person name="Zhang W."/>
            <person name="Yang X."/>
            <person name="Jeffery I.B."/>
            <person name="Cooney J.C."/>
            <person name="Kagawa T.F."/>
            <person name="Liu W."/>
            <person name="Song Y."/>
            <person name="Salvetti E."/>
            <person name="Wrobel A."/>
            <person name="Rasinkangas P."/>
            <person name="Parkhill J."/>
            <person name="Rea M.C."/>
            <person name="O'Sullivan O."/>
            <person name="Ritari J."/>
            <person name="Douillard F.P."/>
            <person name="Paul Ross R."/>
            <person name="Yang R."/>
            <person name="Briner A.E."/>
            <person name="Felis G.E."/>
            <person name="de Vos W.M."/>
            <person name="Barrangou R."/>
            <person name="Klaenhammer T.R."/>
            <person name="Caufield P.W."/>
            <person name="Cui Y."/>
            <person name="Zhang H."/>
            <person name="O'Toole P.W."/>
        </authorList>
    </citation>
    <scope>NUCLEOTIDE SEQUENCE [LARGE SCALE GENOMIC DNA]</scope>
    <source>
        <strain evidence="11 12">DSM 15707</strain>
    </source>
</reference>
<dbReference type="InterPro" id="IPR014729">
    <property type="entry name" value="Rossmann-like_a/b/a_fold"/>
</dbReference>
<feature type="short sequence motif" description="'HIGH' region" evidence="8">
    <location>
        <begin position="39"/>
        <end position="48"/>
    </location>
</feature>
<keyword evidence="6 8" id="KW-0030">Aminoacyl-tRNA synthetase</keyword>
<dbReference type="CDD" id="cd00805">
    <property type="entry name" value="TyrRS_core"/>
    <property type="match status" value="1"/>
</dbReference>
<keyword evidence="2 8" id="KW-0547">Nucleotide-binding</keyword>
<dbReference type="EMBL" id="AZFE01000002">
    <property type="protein sequence ID" value="KRL58011.1"/>
    <property type="molecule type" value="Genomic_DNA"/>
</dbReference>
<comment type="catalytic activity">
    <reaction evidence="7 8">
        <text>tRNA(Tyr) + L-tyrosine + ATP = L-tyrosyl-tRNA(Tyr) + AMP + diphosphate + H(+)</text>
        <dbReference type="Rhea" id="RHEA:10220"/>
        <dbReference type="Rhea" id="RHEA-COMP:9706"/>
        <dbReference type="Rhea" id="RHEA-COMP:9707"/>
        <dbReference type="ChEBI" id="CHEBI:15378"/>
        <dbReference type="ChEBI" id="CHEBI:30616"/>
        <dbReference type="ChEBI" id="CHEBI:33019"/>
        <dbReference type="ChEBI" id="CHEBI:58315"/>
        <dbReference type="ChEBI" id="CHEBI:78442"/>
        <dbReference type="ChEBI" id="CHEBI:78536"/>
        <dbReference type="ChEBI" id="CHEBI:456215"/>
        <dbReference type="EC" id="6.1.1.1"/>
    </reaction>
</comment>
<evidence type="ECO:0000256" key="4">
    <source>
        <dbReference type="ARBA" id="ARBA00022884"/>
    </source>
</evidence>
<comment type="function">
    <text evidence="8">Catalyzes the attachment of tyrosine to tRNA(Tyr) in a two-step reaction: tyrosine is first activated by ATP to form Tyr-AMP and then transferred to the acceptor end of tRNA(Tyr).</text>
</comment>
<feature type="binding site" evidence="8">
    <location>
        <position position="230"/>
    </location>
    <ligand>
        <name>ATP</name>
        <dbReference type="ChEBI" id="CHEBI:30616"/>
    </ligand>
</feature>
<evidence type="ECO:0000256" key="8">
    <source>
        <dbReference type="HAMAP-Rule" id="MF_02006"/>
    </source>
</evidence>
<dbReference type="PATRIC" id="fig|1423778.4.peg.99"/>
<keyword evidence="8" id="KW-0963">Cytoplasm</keyword>
<sequence>MNIIEELEWRGAINQTTDIDDLRKLTDDKKIGLYCGVDPTGDSLHIGHLIPFMMLKRFQLQGHHPVILIGGGTGAIGDPSGKNSERSLQTMDQVQHNKEALSGQMENLFGTENFKIVDNYDWLSKLSLLDFLRDYGKLFNVNTMLNKEVVSSRLEVGISFTEFTYQILQSVDFLHLFQFEDVQLQIGGADQWGNITAGIDLIHKIEGADARAHALTIPLMLKADGTKFGKTAGGAIWLDPEKTSPYEFYQFWINQDDRDVIKYIKYFTFIDEAEIKELEEKVATQPEKREAQRRLAEDVTEFVHGKQAVIEAQHITEALFSGEVADLTTAEIEQGFKNMPSMDAAADKQNIILWLVDETGIEKSRRQAREDVENGAIRINGEKVTDVNADVDPSTAFDGKFVIVRRGKKKYFLARIK</sequence>
<dbReference type="PANTHER" id="PTHR11766">
    <property type="entry name" value="TYROSYL-TRNA SYNTHETASE"/>
    <property type="match status" value="1"/>
</dbReference>
<dbReference type="Proteomes" id="UP000051697">
    <property type="component" value="Unassembled WGS sequence"/>
</dbReference>
<keyword evidence="1 8" id="KW-0436">Ligase</keyword>
<dbReference type="NCBIfam" id="TIGR00234">
    <property type="entry name" value="tyrS"/>
    <property type="match status" value="1"/>
</dbReference>
<name>A0A0R1RXZ5_9LACO</name>
<keyword evidence="12" id="KW-1185">Reference proteome</keyword>
<dbReference type="InterPro" id="IPR054608">
    <property type="entry name" value="SYY-like_C"/>
</dbReference>
<evidence type="ECO:0000256" key="9">
    <source>
        <dbReference type="PROSITE-ProRule" id="PRU00182"/>
    </source>
</evidence>
<feature type="binding site" evidence="8">
    <location>
        <position position="34"/>
    </location>
    <ligand>
        <name>L-tyrosine</name>
        <dbReference type="ChEBI" id="CHEBI:58315"/>
    </ligand>
</feature>
<feature type="short sequence motif" description="'KMSKS' region" evidence="8">
    <location>
        <begin position="227"/>
        <end position="231"/>
    </location>
</feature>
<comment type="similarity">
    <text evidence="8">Belongs to the class-I aminoacyl-tRNA synthetase family. TyrS type 1 subfamily.</text>
</comment>
<evidence type="ECO:0000256" key="7">
    <source>
        <dbReference type="ARBA" id="ARBA00048248"/>
    </source>
</evidence>
<dbReference type="CDD" id="cd00165">
    <property type="entry name" value="S4"/>
    <property type="match status" value="1"/>
</dbReference>
<dbReference type="STRING" id="1423778.FC70_GL000084"/>
<evidence type="ECO:0000259" key="10">
    <source>
        <dbReference type="SMART" id="SM00363"/>
    </source>
</evidence>
<accession>A0A0R1RXZ5</accession>
<evidence type="ECO:0000313" key="11">
    <source>
        <dbReference type="EMBL" id="KRL58011.1"/>
    </source>
</evidence>
<dbReference type="GO" id="GO:0005829">
    <property type="term" value="C:cytosol"/>
    <property type="evidence" value="ECO:0007669"/>
    <property type="project" value="TreeGrafter"/>
</dbReference>
<feature type="binding site" evidence="8">
    <location>
        <position position="169"/>
    </location>
    <ligand>
        <name>L-tyrosine</name>
        <dbReference type="ChEBI" id="CHEBI:58315"/>
    </ligand>
</feature>
<proteinExistence type="inferred from homology"/>
<dbReference type="GO" id="GO:0006437">
    <property type="term" value="P:tyrosyl-tRNA aminoacylation"/>
    <property type="evidence" value="ECO:0007669"/>
    <property type="project" value="UniProtKB-UniRule"/>
</dbReference>
<evidence type="ECO:0000256" key="3">
    <source>
        <dbReference type="ARBA" id="ARBA00022840"/>
    </source>
</evidence>
<dbReference type="HAMAP" id="MF_02006">
    <property type="entry name" value="Tyr_tRNA_synth_type1"/>
    <property type="match status" value="1"/>
</dbReference>
<dbReference type="Pfam" id="PF00579">
    <property type="entry name" value="tRNA-synt_1b"/>
    <property type="match status" value="1"/>
</dbReference>
<dbReference type="FunFam" id="1.10.240.10:FF:000001">
    <property type="entry name" value="Tyrosine--tRNA ligase"/>
    <property type="match status" value="1"/>
</dbReference>
<dbReference type="PROSITE" id="PS00178">
    <property type="entry name" value="AA_TRNA_LIGASE_I"/>
    <property type="match status" value="1"/>
</dbReference>
<evidence type="ECO:0000313" key="12">
    <source>
        <dbReference type="Proteomes" id="UP000051697"/>
    </source>
</evidence>
<dbReference type="GO" id="GO:0003723">
    <property type="term" value="F:RNA binding"/>
    <property type="evidence" value="ECO:0007669"/>
    <property type="project" value="UniProtKB-KW"/>
</dbReference>
<evidence type="ECO:0000256" key="5">
    <source>
        <dbReference type="ARBA" id="ARBA00022917"/>
    </source>
</evidence>
<dbReference type="Gene3D" id="1.10.240.10">
    <property type="entry name" value="Tyrosyl-Transfer RNA Synthetase"/>
    <property type="match status" value="1"/>
</dbReference>